<organism evidence="10 11">
    <name type="scientific">Nitrosomonas mobilis</name>
    <dbReference type="NCBI Taxonomy" id="51642"/>
    <lineage>
        <taxon>Bacteria</taxon>
        <taxon>Pseudomonadati</taxon>
        <taxon>Pseudomonadota</taxon>
        <taxon>Betaproteobacteria</taxon>
        <taxon>Nitrosomonadales</taxon>
        <taxon>Nitrosomonadaceae</taxon>
        <taxon>Nitrosomonas</taxon>
    </lineage>
</organism>
<dbReference type="PROSITE" id="PS50198">
    <property type="entry name" value="PPIC_PPIASE_2"/>
    <property type="match status" value="1"/>
</dbReference>
<evidence type="ECO:0000313" key="10">
    <source>
        <dbReference type="EMBL" id="SCZ84795.1"/>
    </source>
</evidence>
<evidence type="ECO:0000256" key="2">
    <source>
        <dbReference type="ARBA" id="ARBA00007656"/>
    </source>
</evidence>
<keyword evidence="4 8" id="KW-0732">Signal</keyword>
<dbReference type="InterPro" id="IPR050245">
    <property type="entry name" value="PrsA_foldase"/>
</dbReference>
<protein>
    <recommendedName>
        <fullName evidence="3">peptidylprolyl isomerase</fullName>
        <ecNumber evidence="3">5.2.1.8</ecNumber>
    </recommendedName>
</protein>
<evidence type="ECO:0000259" key="9">
    <source>
        <dbReference type="PROSITE" id="PS50198"/>
    </source>
</evidence>
<dbReference type="PANTHER" id="PTHR47245">
    <property type="entry name" value="PEPTIDYLPROLYL ISOMERASE"/>
    <property type="match status" value="1"/>
</dbReference>
<dbReference type="SUPFAM" id="SSF109998">
    <property type="entry name" value="Triger factor/SurA peptide-binding domain-like"/>
    <property type="match status" value="1"/>
</dbReference>
<accession>A0A1G5SC75</accession>
<dbReference type="RefSeq" id="WP_090284552.1">
    <property type="nucleotide sequence ID" value="NZ_FMWO01000032.1"/>
</dbReference>
<dbReference type="OrthoDB" id="14196at2"/>
<feature type="domain" description="PpiC" evidence="9">
    <location>
        <begin position="133"/>
        <end position="224"/>
    </location>
</feature>
<dbReference type="AlphaFoldDB" id="A0A1G5SC75"/>
<dbReference type="Gene3D" id="3.10.50.40">
    <property type="match status" value="1"/>
</dbReference>
<name>A0A1G5SC75_9PROT</name>
<comment type="similarity">
    <text evidence="2">Belongs to the PpiC/parvulin rotamase family.</text>
</comment>
<evidence type="ECO:0000256" key="6">
    <source>
        <dbReference type="ARBA" id="ARBA00023235"/>
    </source>
</evidence>
<evidence type="ECO:0000256" key="4">
    <source>
        <dbReference type="ARBA" id="ARBA00022729"/>
    </source>
</evidence>
<dbReference type="Gene3D" id="1.10.8.1040">
    <property type="match status" value="1"/>
</dbReference>
<proteinExistence type="inferred from homology"/>
<evidence type="ECO:0000256" key="1">
    <source>
        <dbReference type="ARBA" id="ARBA00000971"/>
    </source>
</evidence>
<evidence type="ECO:0000256" key="8">
    <source>
        <dbReference type="SAM" id="SignalP"/>
    </source>
</evidence>
<keyword evidence="6 7" id="KW-0413">Isomerase</keyword>
<evidence type="ECO:0000256" key="7">
    <source>
        <dbReference type="PROSITE-ProRule" id="PRU00278"/>
    </source>
</evidence>
<dbReference type="Proteomes" id="UP000198729">
    <property type="component" value="Unassembled WGS sequence"/>
</dbReference>
<dbReference type="EMBL" id="FMWO01000032">
    <property type="protein sequence ID" value="SCZ84795.1"/>
    <property type="molecule type" value="Genomic_DNA"/>
</dbReference>
<dbReference type="InterPro" id="IPR000297">
    <property type="entry name" value="PPIase_PpiC"/>
</dbReference>
<dbReference type="Pfam" id="PF13145">
    <property type="entry name" value="Rotamase_2"/>
    <property type="match status" value="1"/>
</dbReference>
<feature type="chain" id="PRO_5011700678" description="peptidylprolyl isomerase" evidence="8">
    <location>
        <begin position="24"/>
        <end position="263"/>
    </location>
</feature>
<keyword evidence="11" id="KW-1185">Reference proteome</keyword>
<evidence type="ECO:0000256" key="5">
    <source>
        <dbReference type="ARBA" id="ARBA00023110"/>
    </source>
</evidence>
<evidence type="ECO:0000313" key="11">
    <source>
        <dbReference type="Proteomes" id="UP000198729"/>
    </source>
</evidence>
<gene>
    <name evidence="10" type="ORF">NSMM_260091</name>
</gene>
<dbReference type="STRING" id="51642.NSMM_260091"/>
<comment type="catalytic activity">
    <reaction evidence="1">
        <text>[protein]-peptidylproline (omega=180) = [protein]-peptidylproline (omega=0)</text>
        <dbReference type="Rhea" id="RHEA:16237"/>
        <dbReference type="Rhea" id="RHEA-COMP:10747"/>
        <dbReference type="Rhea" id="RHEA-COMP:10748"/>
        <dbReference type="ChEBI" id="CHEBI:83833"/>
        <dbReference type="ChEBI" id="CHEBI:83834"/>
        <dbReference type="EC" id="5.2.1.8"/>
    </reaction>
</comment>
<dbReference type="InterPro" id="IPR027304">
    <property type="entry name" value="Trigger_fact/SurA_dom_sf"/>
</dbReference>
<dbReference type="SUPFAM" id="SSF54534">
    <property type="entry name" value="FKBP-like"/>
    <property type="match status" value="1"/>
</dbReference>
<feature type="signal peptide" evidence="8">
    <location>
        <begin position="1"/>
        <end position="23"/>
    </location>
</feature>
<dbReference type="GO" id="GO:0003755">
    <property type="term" value="F:peptidyl-prolyl cis-trans isomerase activity"/>
    <property type="evidence" value="ECO:0007669"/>
    <property type="project" value="UniProtKB-KW"/>
</dbReference>
<dbReference type="PANTHER" id="PTHR47245:SF1">
    <property type="entry name" value="FOLDASE PROTEIN PRSA"/>
    <property type="match status" value="1"/>
</dbReference>
<sequence>MRLTKLVAYMFVLAMAVSTAVNAQSGGEVAKVNGVAIPQARLDLMIKAAVAQGQPDSAEMRNTLRENLIAEEILAQEAIKKGLDRDPDVKTQIDLARQAVLIRAYQADYIRNNQVSEAELRKEYETVKAQMGDQEYNARHILVETEKEAKDIIAQIKNKVPFAKLAKDRSIDSGSKENGGELGWTSSAVYVKPFADALQNLKKGQMTPQPVQTSFGWHVIQLDDVRKATPPSFEEVKQNMEQRILQRNFAATVETLRKTAKIQ</sequence>
<dbReference type="EC" id="5.2.1.8" evidence="3"/>
<reference evidence="10 11" key="1">
    <citation type="submission" date="2016-10" db="EMBL/GenBank/DDBJ databases">
        <authorList>
            <person name="de Groot N.N."/>
        </authorList>
    </citation>
    <scope>NUCLEOTIDE SEQUENCE [LARGE SCALE GENOMIC DNA]</scope>
    <source>
        <strain evidence="10">1</strain>
    </source>
</reference>
<dbReference type="InterPro" id="IPR023058">
    <property type="entry name" value="PPIase_PpiC_CS"/>
</dbReference>
<evidence type="ECO:0000256" key="3">
    <source>
        <dbReference type="ARBA" id="ARBA00013194"/>
    </source>
</evidence>
<keyword evidence="5 7" id="KW-0697">Rotamase</keyword>
<dbReference type="PROSITE" id="PS01096">
    <property type="entry name" value="PPIC_PPIASE_1"/>
    <property type="match status" value="1"/>
</dbReference>
<dbReference type="InterPro" id="IPR046357">
    <property type="entry name" value="PPIase_dom_sf"/>
</dbReference>